<reference evidence="2" key="1">
    <citation type="submission" date="2021-01" db="EMBL/GenBank/DDBJ databases">
        <authorList>
            <person name="Corre E."/>
            <person name="Pelletier E."/>
            <person name="Niang G."/>
            <person name="Scheremetjew M."/>
            <person name="Finn R."/>
            <person name="Kale V."/>
            <person name="Holt S."/>
            <person name="Cochrane G."/>
            <person name="Meng A."/>
            <person name="Brown T."/>
            <person name="Cohen L."/>
        </authorList>
    </citation>
    <scope>NUCLEOTIDE SEQUENCE</scope>
    <source>
        <strain evidence="2">CCMP3278</strain>
    </source>
</reference>
<sequence length="208" mass="23389">METHMKRNDSSIQQKLKAFRSGSGQLMNSVISHPATTSSVDKSEKGIHDDEQQRLQINKERGSRMRISSVLNRHRMEANTSRRVRHYKAVQASLATSNSSLSSAQSMGDDSGIQREKELSNIETIVSSCSILDGLILETVGYDEKFGRQERPVSVTECSGEKNGVVFQDSDYDRWVSDSVEARKNKKMLNFSESSTNRWKGINLKSIL</sequence>
<accession>A0A6T6N8M7</accession>
<name>A0A6T6N8M7_9RHOD</name>
<protein>
    <submittedName>
        <fullName evidence="2">Uncharacterized protein</fullName>
    </submittedName>
</protein>
<evidence type="ECO:0000313" key="1">
    <source>
        <dbReference type="EMBL" id="CAD8822725.1"/>
    </source>
</evidence>
<organism evidence="2">
    <name type="scientific">Timspurckia oligopyrenoides</name>
    <dbReference type="NCBI Taxonomy" id="708627"/>
    <lineage>
        <taxon>Eukaryota</taxon>
        <taxon>Rhodophyta</taxon>
        <taxon>Bangiophyceae</taxon>
        <taxon>Porphyridiales</taxon>
        <taxon>Porphyridiaceae</taxon>
        <taxon>Timspurckia</taxon>
    </lineage>
</organism>
<dbReference type="EMBL" id="HBFP01009927">
    <property type="protein sequence ID" value="CAD8822727.1"/>
    <property type="molecule type" value="Transcribed_RNA"/>
</dbReference>
<dbReference type="AlphaFoldDB" id="A0A6T6N8M7"/>
<dbReference type="EMBL" id="HBFP01009925">
    <property type="protein sequence ID" value="CAD8822725.1"/>
    <property type="molecule type" value="Transcribed_RNA"/>
</dbReference>
<gene>
    <name evidence="1" type="ORF">TOLI1172_LOCUS7121</name>
    <name evidence="2" type="ORF">TOLI1172_LOCUS7123</name>
</gene>
<evidence type="ECO:0000313" key="2">
    <source>
        <dbReference type="EMBL" id="CAD8822727.1"/>
    </source>
</evidence>
<proteinExistence type="predicted"/>